<feature type="non-terminal residue" evidence="3">
    <location>
        <position position="363"/>
    </location>
</feature>
<dbReference type="Gene3D" id="1.10.220.160">
    <property type="match status" value="1"/>
</dbReference>
<feature type="region of interest" description="Disordered" evidence="1">
    <location>
        <begin position="14"/>
        <end position="46"/>
    </location>
</feature>
<dbReference type="InterPro" id="IPR044238">
    <property type="entry name" value="ASHR2-like"/>
</dbReference>
<feature type="domain" description="SET" evidence="2">
    <location>
        <begin position="47"/>
        <end position="315"/>
    </location>
</feature>
<dbReference type="AlphaFoldDB" id="A0A1D1XWH1"/>
<dbReference type="GO" id="GO:0008168">
    <property type="term" value="F:methyltransferase activity"/>
    <property type="evidence" value="ECO:0007669"/>
    <property type="project" value="UniProtKB-KW"/>
</dbReference>
<name>A0A1D1XWH1_9ARAE</name>
<dbReference type="InterPro" id="IPR046341">
    <property type="entry name" value="SET_dom_sf"/>
</dbReference>
<dbReference type="Pfam" id="PF00856">
    <property type="entry name" value="SET"/>
    <property type="match status" value="1"/>
</dbReference>
<dbReference type="EMBL" id="GDJX01021181">
    <property type="protein sequence ID" value="JAT46755.1"/>
    <property type="molecule type" value="Transcribed_RNA"/>
</dbReference>
<protein>
    <submittedName>
        <fullName evidence="3">Histone-lysine N-methyltransferase ASHR2</fullName>
    </submittedName>
</protein>
<organism evidence="3">
    <name type="scientific">Anthurium amnicola</name>
    <dbReference type="NCBI Taxonomy" id="1678845"/>
    <lineage>
        <taxon>Eukaryota</taxon>
        <taxon>Viridiplantae</taxon>
        <taxon>Streptophyta</taxon>
        <taxon>Embryophyta</taxon>
        <taxon>Tracheophyta</taxon>
        <taxon>Spermatophyta</taxon>
        <taxon>Magnoliopsida</taxon>
        <taxon>Liliopsida</taxon>
        <taxon>Araceae</taxon>
        <taxon>Pothoideae</taxon>
        <taxon>Potheae</taxon>
        <taxon>Anthurium</taxon>
    </lineage>
</organism>
<evidence type="ECO:0000256" key="1">
    <source>
        <dbReference type="SAM" id="MobiDB-lite"/>
    </source>
</evidence>
<feature type="compositionally biased region" description="Pro residues" evidence="1">
    <location>
        <begin position="15"/>
        <end position="29"/>
    </location>
</feature>
<dbReference type="PROSITE" id="PS50280">
    <property type="entry name" value="SET"/>
    <property type="match status" value="1"/>
</dbReference>
<reference evidence="3" key="1">
    <citation type="submission" date="2015-07" db="EMBL/GenBank/DDBJ databases">
        <title>Transcriptome Assembly of Anthurium amnicola.</title>
        <authorList>
            <person name="Suzuki J."/>
        </authorList>
    </citation>
    <scope>NUCLEOTIDE SEQUENCE</scope>
</reference>
<dbReference type="PANTHER" id="PTHR47420:SF3">
    <property type="entry name" value="HISTONE-LYSINE N-METHYLTRANSFERASE ASHR2"/>
    <property type="match status" value="1"/>
</dbReference>
<accession>A0A1D1XWH1</accession>
<dbReference type="InterPro" id="IPR001214">
    <property type="entry name" value="SET_dom"/>
</dbReference>
<dbReference type="SUPFAM" id="SSF82199">
    <property type="entry name" value="SET domain"/>
    <property type="match status" value="1"/>
</dbReference>
<feature type="non-terminal residue" evidence="3">
    <location>
        <position position="1"/>
    </location>
</feature>
<dbReference type="CDD" id="cd20071">
    <property type="entry name" value="SET_SMYD"/>
    <property type="match status" value="1"/>
</dbReference>
<gene>
    <name evidence="3" type="primary">ASHR2</name>
    <name evidence="3" type="ORF">g.73436</name>
</gene>
<dbReference type="Gene3D" id="6.10.140.2220">
    <property type="match status" value="1"/>
</dbReference>
<proteinExistence type="predicted"/>
<dbReference type="PANTHER" id="PTHR47420">
    <property type="entry name" value="HISTONE-LYSINE N-METHYLTRANSFERASE ASHR2"/>
    <property type="match status" value="1"/>
</dbReference>
<dbReference type="GO" id="GO:0032259">
    <property type="term" value="P:methylation"/>
    <property type="evidence" value="ECO:0007669"/>
    <property type="project" value="UniProtKB-KW"/>
</dbReference>
<sequence>KRSIYAPLLALSLLNPPPTHPRVPPPPRRPAAMCSEASAPPPPPSPPLLRVVSDIPGRGRALLAARAIRPGEVLLVDSPVLLYPALDLPSSSSCSAFCARCYRSLPGAAAPLFPCPGCSGQALFCSGACRAIAASSSHTPWACHALSTLRAAVPLPPPLDHPDVLSQAAFLVAAYNLASLRPDDFLRLLSLHGDAGHHLTSPEHALALHSLLSSLSPPAGLSPDLTAALLAKDKMNAFALMEPATTTAGGGRAAERRVRAYGIYPDASFFNHDCLPNACRFDYLDGDDSGDRSTDIVVRAIHGVPEGREVCLSYFPVNWSYRERQRRLLEDYGFSCGCDRCNVEKDWKDEEAEVEAMDEEEEV</sequence>
<keyword evidence="3" id="KW-0808">Transferase</keyword>
<evidence type="ECO:0000313" key="3">
    <source>
        <dbReference type="EMBL" id="JAT46755.1"/>
    </source>
</evidence>
<dbReference type="SMART" id="SM00317">
    <property type="entry name" value="SET"/>
    <property type="match status" value="1"/>
</dbReference>
<evidence type="ECO:0000259" key="2">
    <source>
        <dbReference type="PROSITE" id="PS50280"/>
    </source>
</evidence>
<dbReference type="Gene3D" id="2.170.270.10">
    <property type="entry name" value="SET domain"/>
    <property type="match status" value="1"/>
</dbReference>
<keyword evidence="3" id="KW-0489">Methyltransferase</keyword>